<evidence type="ECO:0000313" key="2">
    <source>
        <dbReference type="Proteomes" id="UP000028990"/>
    </source>
</evidence>
<gene>
    <name evidence="1" type="ORF">H920_20258</name>
</gene>
<name>A0A091D651_FUKDA</name>
<dbReference type="EMBL" id="KN125438">
    <property type="protein sequence ID" value="KFO18321.1"/>
    <property type="molecule type" value="Genomic_DNA"/>
</dbReference>
<dbReference type="AlphaFoldDB" id="A0A091D651"/>
<reference evidence="1 2" key="1">
    <citation type="submission" date="2013-11" db="EMBL/GenBank/DDBJ databases">
        <title>The Damaraland mole rat (Fukomys damarensis) genome and evolution of African mole rats.</title>
        <authorList>
            <person name="Gladyshev V.N."/>
            <person name="Fang X."/>
        </authorList>
    </citation>
    <scope>NUCLEOTIDE SEQUENCE [LARGE SCALE GENOMIC DNA]</scope>
    <source>
        <tissue evidence="1">Liver</tissue>
    </source>
</reference>
<proteinExistence type="predicted"/>
<evidence type="ECO:0000313" key="1">
    <source>
        <dbReference type="EMBL" id="KFO18321.1"/>
    </source>
</evidence>
<protein>
    <submittedName>
        <fullName evidence="1">Uncharacterized protein</fullName>
    </submittedName>
</protein>
<keyword evidence="2" id="KW-1185">Reference proteome</keyword>
<dbReference type="Proteomes" id="UP000028990">
    <property type="component" value="Unassembled WGS sequence"/>
</dbReference>
<accession>A0A091D651</accession>
<organism evidence="1 2">
    <name type="scientific">Fukomys damarensis</name>
    <name type="common">Damaraland mole rat</name>
    <name type="synonym">Cryptomys damarensis</name>
    <dbReference type="NCBI Taxonomy" id="885580"/>
    <lineage>
        <taxon>Eukaryota</taxon>
        <taxon>Metazoa</taxon>
        <taxon>Chordata</taxon>
        <taxon>Craniata</taxon>
        <taxon>Vertebrata</taxon>
        <taxon>Euteleostomi</taxon>
        <taxon>Mammalia</taxon>
        <taxon>Eutheria</taxon>
        <taxon>Euarchontoglires</taxon>
        <taxon>Glires</taxon>
        <taxon>Rodentia</taxon>
        <taxon>Hystricomorpha</taxon>
        <taxon>Bathyergidae</taxon>
        <taxon>Fukomys</taxon>
    </lineage>
</organism>
<sequence length="98" mass="10544">MEMSTQEDAGNFADKTDILTHKIQCSKGARTLSSNGESGKWGCTKKTQVVSGSEYWHNQEAQEQEAAGELCEYCRGSCAANQSSPIGLRKAGVRIGSL</sequence>